<dbReference type="AlphaFoldDB" id="A0AAU7ZPS9"/>
<reference evidence="1" key="2">
    <citation type="journal article" date="2024" name="Environ. Microbiol.">
        <title>Genome analysis and description of Tunturibacter gen. nov. expands the diversity of Terriglobia in tundra soils.</title>
        <authorList>
            <person name="Messyasz A."/>
            <person name="Mannisto M.K."/>
            <person name="Kerkhof L.J."/>
            <person name="Haggblom M.M."/>
        </authorList>
    </citation>
    <scope>NUCLEOTIDE SEQUENCE</scope>
    <source>
        <strain evidence="1">X5P6</strain>
    </source>
</reference>
<organism evidence="1">
    <name type="scientific">Tunturiibacter psychrotolerans</name>
    <dbReference type="NCBI Taxonomy" id="3069686"/>
    <lineage>
        <taxon>Bacteria</taxon>
        <taxon>Pseudomonadati</taxon>
        <taxon>Acidobacteriota</taxon>
        <taxon>Terriglobia</taxon>
        <taxon>Terriglobales</taxon>
        <taxon>Acidobacteriaceae</taxon>
        <taxon>Tunturiibacter</taxon>
    </lineage>
</organism>
<protein>
    <submittedName>
        <fullName evidence="1">Uncharacterized protein</fullName>
    </submittedName>
</protein>
<dbReference type="KEGG" id="tpsc:RBB77_21545"/>
<sequence length="222" mass="25715">MHDLPSTLDLLNQLMTRMLKVENDRRDLLQTNLPQAMKDEQDKLAQQQILKLREYQESLLHGLVQFPPHKVEHFNDLTHFHQTSPFEKSVFVMTKFPGNASPIDDQLRRVIQAVRVAIDGCGYRSHLASDKNYNPLLWKNVEFYLLACGKGIAIVESQHTSELNPNVTMEWGWMRATNRQVLFLVEKSFDKGRADLSGLIQEPFDWDNPETDIEAAVRKFLI</sequence>
<reference evidence="1" key="1">
    <citation type="submission" date="2023-08" db="EMBL/GenBank/DDBJ databases">
        <authorList>
            <person name="Messyasz A."/>
            <person name="Mannisto M.K."/>
            <person name="Kerkhof L.J."/>
            <person name="Haggblom M."/>
        </authorList>
    </citation>
    <scope>NUCLEOTIDE SEQUENCE</scope>
    <source>
        <strain evidence="1">X5P6</strain>
    </source>
</reference>
<proteinExistence type="predicted"/>
<evidence type="ECO:0000313" key="1">
    <source>
        <dbReference type="EMBL" id="XCB32975.1"/>
    </source>
</evidence>
<name>A0AAU7ZPS9_9BACT</name>
<gene>
    <name evidence="1" type="ORF">RBB77_21545</name>
</gene>
<dbReference type="EMBL" id="CP132942">
    <property type="protein sequence ID" value="XCB32975.1"/>
    <property type="molecule type" value="Genomic_DNA"/>
</dbReference>
<accession>A0AAU7ZPS9</accession>
<dbReference type="RefSeq" id="WP_353063817.1">
    <property type="nucleotide sequence ID" value="NZ_CP132942.1"/>
</dbReference>